<dbReference type="PANTHER" id="PTHR42901:SF1">
    <property type="entry name" value="ALCOHOL DEHYDROGENASE"/>
    <property type="match status" value="1"/>
</dbReference>
<dbReference type="SUPFAM" id="SSF51735">
    <property type="entry name" value="NAD(P)-binding Rossmann-fold domains"/>
    <property type="match status" value="1"/>
</dbReference>
<evidence type="ECO:0000313" key="4">
    <source>
        <dbReference type="EMBL" id="TKA83120.1"/>
    </source>
</evidence>
<evidence type="ECO:0000256" key="3">
    <source>
        <dbReference type="SAM" id="MobiDB-lite"/>
    </source>
</evidence>
<comment type="caution">
    <text evidence="4">The sequence shown here is derived from an EMBL/GenBank/DDBJ whole genome shotgun (WGS) entry which is preliminary data.</text>
</comment>
<reference evidence="4 5" key="1">
    <citation type="submission" date="2017-03" db="EMBL/GenBank/DDBJ databases">
        <title>Genomes of endolithic fungi from Antarctica.</title>
        <authorList>
            <person name="Coleine C."/>
            <person name="Masonjones S."/>
            <person name="Stajich J.E."/>
        </authorList>
    </citation>
    <scope>NUCLEOTIDE SEQUENCE [LARGE SCALE GENOMIC DNA]</scope>
    <source>
        <strain evidence="4 5">CCFEE 5184</strain>
    </source>
</reference>
<sequence length="287" mass="31265">MKPPYPSLTSEWHDDTYPAIDPKRPELSAKGKTIVISGGGSGIGRGIARAFALAGASSIAILGRRQALLEETKHLVASEHSGTTLSTHFTDVTDSLTVERAAREIGQWDVLVSNAGYLSSKAPLVDSDEAEWWRSFEINVKGSFNLTKAFLPSRKADAAIISVNAGSIQVPAPFSAGLSSYNSSKFAVLKMFEILAAETPDVHVVSMHPGVVDTEMMRKIDMPSPPPMDTMELPSHFTVWLCSEEAKFLRGKFVWSNWDVEEILAKRAEIENSLLLTANCIGWPFSA</sequence>
<dbReference type="CDD" id="cd05233">
    <property type="entry name" value="SDR_c"/>
    <property type="match status" value="1"/>
</dbReference>
<keyword evidence="2" id="KW-0560">Oxidoreductase</keyword>
<protein>
    <submittedName>
        <fullName evidence="4">Uncharacterized protein</fullName>
    </submittedName>
</protein>
<dbReference type="Pfam" id="PF00106">
    <property type="entry name" value="adh_short"/>
    <property type="match status" value="1"/>
</dbReference>
<dbReference type="InterPro" id="IPR036291">
    <property type="entry name" value="NAD(P)-bd_dom_sf"/>
</dbReference>
<dbReference type="InterPro" id="IPR002347">
    <property type="entry name" value="SDR_fam"/>
</dbReference>
<dbReference type="AlphaFoldDB" id="A0A4U0XZ48"/>
<dbReference type="Gene3D" id="3.40.50.720">
    <property type="entry name" value="NAD(P)-binding Rossmann-like Domain"/>
    <property type="match status" value="1"/>
</dbReference>
<keyword evidence="5" id="KW-1185">Reference proteome</keyword>
<dbReference type="EMBL" id="NAJQ01000016">
    <property type="protein sequence ID" value="TKA83120.1"/>
    <property type="molecule type" value="Genomic_DNA"/>
</dbReference>
<feature type="region of interest" description="Disordered" evidence="3">
    <location>
        <begin position="1"/>
        <end position="25"/>
    </location>
</feature>
<evidence type="ECO:0000256" key="2">
    <source>
        <dbReference type="ARBA" id="ARBA00023002"/>
    </source>
</evidence>
<dbReference type="Proteomes" id="UP000309340">
    <property type="component" value="Unassembled WGS sequence"/>
</dbReference>
<proteinExistence type="inferred from homology"/>
<dbReference type="PRINTS" id="PR00081">
    <property type="entry name" value="GDHRDH"/>
</dbReference>
<dbReference type="OrthoDB" id="1933717at2759"/>
<name>A0A4U0XZ48_9PEZI</name>
<dbReference type="PANTHER" id="PTHR42901">
    <property type="entry name" value="ALCOHOL DEHYDROGENASE"/>
    <property type="match status" value="1"/>
</dbReference>
<evidence type="ECO:0000313" key="5">
    <source>
        <dbReference type="Proteomes" id="UP000309340"/>
    </source>
</evidence>
<accession>A0A4U0XZ48</accession>
<evidence type="ECO:0000256" key="1">
    <source>
        <dbReference type="ARBA" id="ARBA00006484"/>
    </source>
</evidence>
<feature type="compositionally biased region" description="Basic and acidic residues" evidence="3">
    <location>
        <begin position="11"/>
        <end position="25"/>
    </location>
</feature>
<gene>
    <name evidence="4" type="ORF">B0A55_00903</name>
</gene>
<comment type="similarity">
    <text evidence="1">Belongs to the short-chain dehydrogenases/reductases (SDR) family.</text>
</comment>
<dbReference type="GO" id="GO:0016491">
    <property type="term" value="F:oxidoreductase activity"/>
    <property type="evidence" value="ECO:0007669"/>
    <property type="project" value="UniProtKB-KW"/>
</dbReference>
<organism evidence="4 5">
    <name type="scientific">Friedmanniomyces simplex</name>
    <dbReference type="NCBI Taxonomy" id="329884"/>
    <lineage>
        <taxon>Eukaryota</taxon>
        <taxon>Fungi</taxon>
        <taxon>Dikarya</taxon>
        <taxon>Ascomycota</taxon>
        <taxon>Pezizomycotina</taxon>
        <taxon>Dothideomycetes</taxon>
        <taxon>Dothideomycetidae</taxon>
        <taxon>Mycosphaerellales</taxon>
        <taxon>Teratosphaeriaceae</taxon>
        <taxon>Friedmanniomyces</taxon>
    </lineage>
</organism>
<dbReference type="STRING" id="329884.A0A4U0XZ48"/>